<evidence type="ECO:0000313" key="3">
    <source>
        <dbReference type="Proteomes" id="UP001519887"/>
    </source>
</evidence>
<feature type="non-terminal residue" evidence="2">
    <location>
        <position position="284"/>
    </location>
</feature>
<reference evidence="2 3" key="1">
    <citation type="submission" date="2021-07" db="EMBL/GenBank/DDBJ databases">
        <title>Paenibacillus radiodurans sp. nov., isolated from the southeastern edge of Tengger Desert.</title>
        <authorList>
            <person name="Zhang G."/>
        </authorList>
    </citation>
    <scope>NUCLEOTIDE SEQUENCE [LARGE SCALE GENOMIC DNA]</scope>
    <source>
        <strain evidence="2 3">CCM 7311</strain>
    </source>
</reference>
<dbReference type="PANTHER" id="PTHR33307">
    <property type="entry name" value="ALPHA-RHAMNOSIDASE (EUROFUNG)"/>
    <property type="match status" value="1"/>
</dbReference>
<sequence length="284" mass="31897">MIKDLFVEGQQCPFGLDVGHPDFGWSFRSSQRRSVKQTAYRIIVSGTQEEVQDGTAGIWDSGEIRSARNMHIPYEGKPLESRKRYYWKVQVRDQDNVLSESAVSWWQMGLLRSSDWLAQWIGTPEIGPDADAGSIPLFRNEFTVDRPLAGAVLYICGLGHYELRLNGLKVGQRVLDPGWTHYDKSCLYAVHDVTGLLRQGQNALGAIVGNGFYNVTGGRYTKFKHSFGRPKCLIQLELSYTDGSKAFVTSSGEWMTACAPLTFSCMYGGEDYDARLEQDGWDLP</sequence>
<accession>A0ABS7C4H8</accession>
<dbReference type="Pfam" id="PF08531">
    <property type="entry name" value="Bac_rhamnosid_N"/>
    <property type="match status" value="1"/>
</dbReference>
<dbReference type="InterPro" id="IPR013783">
    <property type="entry name" value="Ig-like_fold"/>
</dbReference>
<dbReference type="Gene3D" id="2.60.120.260">
    <property type="entry name" value="Galactose-binding domain-like"/>
    <property type="match status" value="1"/>
</dbReference>
<name>A0ABS7C4H8_9BACL</name>
<dbReference type="Gene3D" id="2.60.40.10">
    <property type="entry name" value="Immunoglobulins"/>
    <property type="match status" value="1"/>
</dbReference>
<protein>
    <submittedName>
        <fullName evidence="2">Alpha-L-rhamnosidase N-terminal domain-containing protein</fullName>
    </submittedName>
</protein>
<proteinExistence type="predicted"/>
<dbReference type="Proteomes" id="UP001519887">
    <property type="component" value="Unassembled WGS sequence"/>
</dbReference>
<evidence type="ECO:0000259" key="1">
    <source>
        <dbReference type="Pfam" id="PF08531"/>
    </source>
</evidence>
<dbReference type="InterPro" id="IPR013737">
    <property type="entry name" value="Bac_rhamnosid_N"/>
</dbReference>
<dbReference type="InterPro" id="IPR016007">
    <property type="entry name" value="Alpha_rhamnosid"/>
</dbReference>
<dbReference type="EMBL" id="JAHZIK010000437">
    <property type="protein sequence ID" value="MBW7455807.1"/>
    <property type="molecule type" value="Genomic_DNA"/>
</dbReference>
<gene>
    <name evidence="2" type="ORF">K0U00_17405</name>
</gene>
<keyword evidence="3" id="KW-1185">Reference proteome</keyword>
<feature type="domain" description="Bacterial alpha-L-rhamnosidase N-terminal" evidence="1">
    <location>
        <begin position="149"/>
        <end position="282"/>
    </location>
</feature>
<organism evidence="2 3">
    <name type="scientific">Paenibacillus sepulcri</name>
    <dbReference type="NCBI Taxonomy" id="359917"/>
    <lineage>
        <taxon>Bacteria</taxon>
        <taxon>Bacillati</taxon>
        <taxon>Bacillota</taxon>
        <taxon>Bacilli</taxon>
        <taxon>Bacillales</taxon>
        <taxon>Paenibacillaceae</taxon>
        <taxon>Paenibacillus</taxon>
    </lineage>
</organism>
<dbReference type="PANTHER" id="PTHR33307:SF6">
    <property type="entry name" value="ALPHA-RHAMNOSIDASE (EUROFUNG)-RELATED"/>
    <property type="match status" value="1"/>
</dbReference>
<dbReference type="Pfam" id="PF25788">
    <property type="entry name" value="Ig_Rha78A_N"/>
    <property type="match status" value="1"/>
</dbReference>
<comment type="caution">
    <text evidence="2">The sequence shown here is derived from an EMBL/GenBank/DDBJ whole genome shotgun (WGS) entry which is preliminary data.</text>
</comment>
<evidence type="ECO:0000313" key="2">
    <source>
        <dbReference type="EMBL" id="MBW7455807.1"/>
    </source>
</evidence>